<dbReference type="Pfam" id="PF14384">
    <property type="entry name" value="BrnA_antitoxin"/>
    <property type="match status" value="1"/>
</dbReference>
<dbReference type="InterPro" id="IPR025528">
    <property type="entry name" value="BrnA_antitoxin"/>
</dbReference>
<dbReference type="EMBL" id="FR904240">
    <property type="protein sequence ID" value="CDG48935.1"/>
    <property type="molecule type" value="Genomic_DNA"/>
</dbReference>
<protein>
    <recommendedName>
        <fullName evidence="2">BrnA antitoxin family protein</fullName>
    </recommendedName>
</protein>
<evidence type="ECO:0008006" key="2">
    <source>
        <dbReference type="Google" id="ProtNLM"/>
    </source>
</evidence>
<reference evidence="1" key="2">
    <citation type="journal article" date="2014" name="Genome Biol. Evol.">
        <title>Settling down: the genome of Serratia symbiotica from the aphid Cinara tujafilina zooms in on the process of accommodation to a cooperative intracellular life.</title>
        <authorList>
            <person name="Manzano-Marin A."/>
            <person name="Latorre A."/>
        </authorList>
    </citation>
    <scope>NUCLEOTIDE SEQUENCE</scope>
    <source>
        <strain evidence="1">SCt-VLC</strain>
    </source>
</reference>
<gene>
    <name evidence="1" type="ORF">SCTVLC_2292</name>
</gene>
<sequence length="87" mass="9951">MKSTWVDPDDAPELGDAFFENASLNEGRLVIRRGRPLSLLPTKKSATIRYSPDVIDAFKSTGRGWQTRMDVALRDWLKHHCPKEIKL</sequence>
<dbReference type="AlphaFoldDB" id="A0A068RCT1"/>
<name>A0A068RCT1_9GAMM</name>
<evidence type="ECO:0000313" key="1">
    <source>
        <dbReference type="EMBL" id="CDG48935.1"/>
    </source>
</evidence>
<proteinExistence type="predicted"/>
<organism evidence="1">
    <name type="scientific">Serratia symbiotica SCt-VLC</name>
    <dbReference type="NCBI Taxonomy" id="1347341"/>
    <lineage>
        <taxon>Bacteria</taxon>
        <taxon>Pseudomonadati</taxon>
        <taxon>Pseudomonadota</taxon>
        <taxon>Gammaproteobacteria</taxon>
        <taxon>Enterobacterales</taxon>
        <taxon>Yersiniaceae</taxon>
        <taxon>Serratia</taxon>
        <taxon>Serratia symbiotica</taxon>
    </lineage>
</organism>
<reference evidence="1" key="1">
    <citation type="submission" date="2013-06" db="EMBL/GenBank/DDBJ databases">
        <authorList>
            <person name="Mazano-Marin A."/>
        </authorList>
    </citation>
    <scope>NUCLEOTIDE SEQUENCE</scope>
    <source>
        <strain evidence="1">SCt-VLC</strain>
    </source>
</reference>
<accession>A0A068RCT1</accession>